<organism evidence="6 7">
    <name type="scientific">Actinoplanes aureus</name>
    <dbReference type="NCBI Taxonomy" id="2792083"/>
    <lineage>
        <taxon>Bacteria</taxon>
        <taxon>Bacillati</taxon>
        <taxon>Actinomycetota</taxon>
        <taxon>Actinomycetes</taxon>
        <taxon>Micromonosporales</taxon>
        <taxon>Micromonosporaceae</taxon>
        <taxon>Actinoplanes</taxon>
    </lineage>
</organism>
<feature type="domain" description="HTH tetR-type" evidence="5">
    <location>
        <begin position="12"/>
        <end position="72"/>
    </location>
</feature>
<dbReference type="InterPro" id="IPR036271">
    <property type="entry name" value="Tet_transcr_reg_TetR-rel_C_sf"/>
</dbReference>
<accession>A0A931CFN5</accession>
<keyword evidence="2 4" id="KW-0238">DNA-binding</keyword>
<dbReference type="RefSeq" id="WP_196415833.1">
    <property type="nucleotide sequence ID" value="NZ_JADQTO010000010.1"/>
</dbReference>
<evidence type="ECO:0000256" key="3">
    <source>
        <dbReference type="ARBA" id="ARBA00023163"/>
    </source>
</evidence>
<evidence type="ECO:0000313" key="7">
    <source>
        <dbReference type="Proteomes" id="UP000598146"/>
    </source>
</evidence>
<dbReference type="PANTHER" id="PTHR30055">
    <property type="entry name" value="HTH-TYPE TRANSCRIPTIONAL REGULATOR RUTR"/>
    <property type="match status" value="1"/>
</dbReference>
<dbReference type="SUPFAM" id="SSF48498">
    <property type="entry name" value="Tetracyclin repressor-like, C-terminal domain"/>
    <property type="match status" value="1"/>
</dbReference>
<feature type="DNA-binding region" description="H-T-H motif" evidence="4">
    <location>
        <begin position="35"/>
        <end position="54"/>
    </location>
</feature>
<dbReference type="PROSITE" id="PS50977">
    <property type="entry name" value="HTH_TETR_2"/>
    <property type="match status" value="1"/>
</dbReference>
<dbReference type="InterPro" id="IPR001647">
    <property type="entry name" value="HTH_TetR"/>
</dbReference>
<dbReference type="PRINTS" id="PR00455">
    <property type="entry name" value="HTHTETR"/>
</dbReference>
<evidence type="ECO:0000313" key="6">
    <source>
        <dbReference type="EMBL" id="MBG0564040.1"/>
    </source>
</evidence>
<dbReference type="InterPro" id="IPR050109">
    <property type="entry name" value="HTH-type_TetR-like_transc_reg"/>
</dbReference>
<dbReference type="PANTHER" id="PTHR30055:SF234">
    <property type="entry name" value="HTH-TYPE TRANSCRIPTIONAL REGULATOR BETI"/>
    <property type="match status" value="1"/>
</dbReference>
<dbReference type="Proteomes" id="UP000598146">
    <property type="component" value="Unassembled WGS sequence"/>
</dbReference>
<dbReference type="Gene3D" id="1.10.357.10">
    <property type="entry name" value="Tetracycline Repressor, domain 2"/>
    <property type="match status" value="1"/>
</dbReference>
<keyword evidence="3" id="KW-0804">Transcription</keyword>
<dbReference type="Pfam" id="PF00440">
    <property type="entry name" value="TetR_N"/>
    <property type="match status" value="1"/>
</dbReference>
<dbReference type="InterPro" id="IPR009057">
    <property type="entry name" value="Homeodomain-like_sf"/>
</dbReference>
<name>A0A931CFN5_9ACTN</name>
<dbReference type="GO" id="GO:0000976">
    <property type="term" value="F:transcription cis-regulatory region binding"/>
    <property type="evidence" value="ECO:0007669"/>
    <property type="project" value="TreeGrafter"/>
</dbReference>
<protein>
    <submittedName>
        <fullName evidence="6">TetR/AcrR family transcriptional regulator</fullName>
    </submittedName>
</protein>
<gene>
    <name evidence="6" type="ORF">I4J89_21595</name>
</gene>
<comment type="caution">
    <text evidence="6">The sequence shown here is derived from an EMBL/GenBank/DDBJ whole genome shotgun (WGS) entry which is preliminary data.</text>
</comment>
<evidence type="ECO:0000256" key="4">
    <source>
        <dbReference type="PROSITE-ProRule" id="PRU00335"/>
    </source>
</evidence>
<keyword evidence="7" id="KW-1185">Reference proteome</keyword>
<dbReference type="GO" id="GO:0003700">
    <property type="term" value="F:DNA-binding transcription factor activity"/>
    <property type="evidence" value="ECO:0007669"/>
    <property type="project" value="TreeGrafter"/>
</dbReference>
<dbReference type="AlphaFoldDB" id="A0A931CFN5"/>
<evidence type="ECO:0000256" key="2">
    <source>
        <dbReference type="ARBA" id="ARBA00023125"/>
    </source>
</evidence>
<proteinExistence type="predicted"/>
<evidence type="ECO:0000259" key="5">
    <source>
        <dbReference type="PROSITE" id="PS50977"/>
    </source>
</evidence>
<sequence>MTQTPERLTKGERTRRRILHTALEIFAERGYAGVSLREVASRAGITHAGLLHYFTGKDDLLLTMMIERDRAEIEAIRSYVAAGTGPSSVEQIIVRWMIRDIARNQSRPDIAPLFVKLSTEATESGHPAYDYFRGRYIRLRETLARGFAYEFAAAEPPVEGRDPGLCAQQFIALADGLQVQWLLDPESTDMVASLLDYLGILGIDAEGWADIAVPEDRSA</sequence>
<reference evidence="6" key="1">
    <citation type="submission" date="2020-11" db="EMBL/GenBank/DDBJ databases">
        <title>Isolation and identification of active actinomycetes.</title>
        <authorList>
            <person name="Sun X."/>
        </authorList>
    </citation>
    <scope>NUCLEOTIDE SEQUENCE</scope>
    <source>
        <strain evidence="6">NEAU-A11</strain>
    </source>
</reference>
<dbReference type="EMBL" id="JADQTO010000010">
    <property type="protein sequence ID" value="MBG0564040.1"/>
    <property type="molecule type" value="Genomic_DNA"/>
</dbReference>
<dbReference type="SUPFAM" id="SSF46689">
    <property type="entry name" value="Homeodomain-like"/>
    <property type="match status" value="1"/>
</dbReference>
<evidence type="ECO:0000256" key="1">
    <source>
        <dbReference type="ARBA" id="ARBA00023015"/>
    </source>
</evidence>
<keyword evidence="1" id="KW-0805">Transcription regulation</keyword>